<dbReference type="KEGG" id="sphe:GFH32_12055"/>
<accession>A0A5Q0QA65</accession>
<gene>
    <name evidence="1" type="ORF">GFH32_12055</name>
</gene>
<proteinExistence type="predicted"/>
<organism evidence="1 2">
    <name type="scientific">Sphingobacterium zhuxiongii</name>
    <dbReference type="NCBI Taxonomy" id="2662364"/>
    <lineage>
        <taxon>Bacteria</taxon>
        <taxon>Pseudomonadati</taxon>
        <taxon>Bacteroidota</taxon>
        <taxon>Sphingobacteriia</taxon>
        <taxon>Sphingobacteriales</taxon>
        <taxon>Sphingobacteriaceae</taxon>
        <taxon>Sphingobacterium</taxon>
    </lineage>
</organism>
<keyword evidence="2" id="KW-1185">Reference proteome</keyword>
<sequence>MLKKLLVIGFCISLMSCNDDSVVNPLDVKQTVASELKNTVWTPTYAASNESGTHVREDVSKAYFSKVKFVDDVVELTARSGGVVRYGYDITNADNATSIPDPLQITVKTNYANLIFTVPRNYSDMEMYLKIKEDAPLFYEARYQK</sequence>
<protein>
    <recommendedName>
        <fullName evidence="3">DUF5004 domain-containing protein</fullName>
    </recommendedName>
</protein>
<dbReference type="RefSeq" id="WP_153511849.1">
    <property type="nucleotide sequence ID" value="NZ_CP045652.1"/>
</dbReference>
<reference evidence="1 2" key="1">
    <citation type="submission" date="2019-10" db="EMBL/GenBank/DDBJ databases">
        <authorList>
            <person name="Dong K."/>
        </authorList>
    </citation>
    <scope>NUCLEOTIDE SEQUENCE [LARGE SCALE GENOMIC DNA]</scope>
    <source>
        <strain evidence="2">dk4302</strain>
    </source>
</reference>
<evidence type="ECO:0000313" key="1">
    <source>
        <dbReference type="EMBL" id="QGA27007.1"/>
    </source>
</evidence>
<dbReference type="PROSITE" id="PS51257">
    <property type="entry name" value="PROKAR_LIPOPROTEIN"/>
    <property type="match status" value="1"/>
</dbReference>
<evidence type="ECO:0008006" key="3">
    <source>
        <dbReference type="Google" id="ProtNLM"/>
    </source>
</evidence>
<dbReference type="EMBL" id="CP045652">
    <property type="protein sequence ID" value="QGA27007.1"/>
    <property type="molecule type" value="Genomic_DNA"/>
</dbReference>
<dbReference type="AlphaFoldDB" id="A0A5Q0QA65"/>
<name>A0A5Q0QA65_9SPHI</name>
<dbReference type="Proteomes" id="UP000326921">
    <property type="component" value="Chromosome"/>
</dbReference>
<evidence type="ECO:0000313" key="2">
    <source>
        <dbReference type="Proteomes" id="UP000326921"/>
    </source>
</evidence>